<keyword evidence="2" id="KW-0732">Signal</keyword>
<accession>A0ABU9G490</accession>
<dbReference type="RefSeq" id="WP_341562509.1">
    <property type="nucleotide sequence ID" value="NZ_JBAKAQ010000001.1"/>
</dbReference>
<dbReference type="Gene3D" id="3.40.190.10">
    <property type="entry name" value="Periplasmic binding protein-like II"/>
    <property type="match status" value="2"/>
</dbReference>
<dbReference type="PANTHER" id="PTHR35936:SF6">
    <property type="entry name" value="AMINO ACID ABC TRANSPORTER SUBSTRATE-BINDING PAAT FAMILY PROTEIN"/>
    <property type="match status" value="1"/>
</dbReference>
<name>A0ABU9G490_9GAMM</name>
<evidence type="ECO:0000313" key="4">
    <source>
        <dbReference type="EMBL" id="MEL0611787.1"/>
    </source>
</evidence>
<keyword evidence="5" id="KW-1185">Reference proteome</keyword>
<dbReference type="PANTHER" id="PTHR35936">
    <property type="entry name" value="MEMBRANE-BOUND LYTIC MUREIN TRANSGLYCOSYLASE F"/>
    <property type="match status" value="1"/>
</dbReference>
<dbReference type="InterPro" id="IPR001638">
    <property type="entry name" value="Solute-binding_3/MltF_N"/>
</dbReference>
<comment type="similarity">
    <text evidence="1">Belongs to the bacterial solute-binding protein 3 family.</text>
</comment>
<organism evidence="4 5">
    <name type="scientific">Marinomonas arenicola</name>
    <dbReference type="NCBI Taxonomy" id="569601"/>
    <lineage>
        <taxon>Bacteria</taxon>
        <taxon>Pseudomonadati</taxon>
        <taxon>Pseudomonadota</taxon>
        <taxon>Gammaproteobacteria</taxon>
        <taxon>Oceanospirillales</taxon>
        <taxon>Oceanospirillaceae</taxon>
        <taxon>Marinomonas</taxon>
    </lineage>
</organism>
<dbReference type="EMBL" id="JBAKAR010000001">
    <property type="protein sequence ID" value="MEL0611787.1"/>
    <property type="molecule type" value="Genomic_DNA"/>
</dbReference>
<proteinExistence type="inferred from homology"/>
<evidence type="ECO:0000313" key="5">
    <source>
        <dbReference type="Proteomes" id="UP001379949"/>
    </source>
</evidence>
<evidence type="ECO:0000256" key="1">
    <source>
        <dbReference type="ARBA" id="ARBA00010333"/>
    </source>
</evidence>
<comment type="caution">
    <text evidence="4">The sequence shown here is derived from an EMBL/GenBank/DDBJ whole genome shotgun (WGS) entry which is preliminary data.</text>
</comment>
<reference evidence="4 5" key="1">
    <citation type="submission" date="2024-02" db="EMBL/GenBank/DDBJ databases">
        <title>Bacteria isolated from the canopy kelp, Nereocystis luetkeana.</title>
        <authorList>
            <person name="Pfister C.A."/>
            <person name="Younker I.T."/>
            <person name="Light S.H."/>
        </authorList>
    </citation>
    <scope>NUCLEOTIDE SEQUENCE [LARGE SCALE GENOMIC DNA]</scope>
    <source>
        <strain evidence="4 5">TI.4.07</strain>
    </source>
</reference>
<dbReference type="SUPFAM" id="SSF53850">
    <property type="entry name" value="Periplasmic binding protein-like II"/>
    <property type="match status" value="1"/>
</dbReference>
<evidence type="ECO:0000256" key="2">
    <source>
        <dbReference type="ARBA" id="ARBA00022729"/>
    </source>
</evidence>
<evidence type="ECO:0000259" key="3">
    <source>
        <dbReference type="Pfam" id="PF00497"/>
    </source>
</evidence>
<gene>
    <name evidence="4" type="ORF">V6242_01415</name>
</gene>
<feature type="domain" description="Solute-binding protein family 3/N-terminal" evidence="3">
    <location>
        <begin position="43"/>
        <end position="254"/>
    </location>
</feature>
<sequence>MGLHNTVVFCLIAGAFVSNFSHAVSAEKKVEGVCSALTATGNLEYPPFLWRAADNSHHVLGANRLIIDELSRRIKIPITLEDVGPWSKALSSVKKGQVDMLAGAFYTNRRASYMDYFYPVILHTTSVVWQRKDKTFPFHSKEDLEGKWGATVMSNSFGQAFDSFAQQKLNILSVASVSTAFRMLMADNVDYVLYEKNPGVAYASMLGFEHQIESVQPFVSSEGLYLTLSKASPCNTPTIKRKIALALYGMHQQGLAEKALLEGVKEWRQSRLNVTALLNNKD</sequence>
<dbReference type="Pfam" id="PF00497">
    <property type="entry name" value="SBP_bac_3"/>
    <property type="match status" value="1"/>
</dbReference>
<protein>
    <submittedName>
        <fullName evidence="4">Transporter substrate-binding domain-containing protein</fullName>
    </submittedName>
</protein>
<dbReference type="Proteomes" id="UP001379949">
    <property type="component" value="Unassembled WGS sequence"/>
</dbReference>